<feature type="transmembrane region" description="Helical" evidence="6">
    <location>
        <begin position="87"/>
        <end position="107"/>
    </location>
</feature>
<proteinExistence type="predicted"/>
<reference evidence="8 9" key="1">
    <citation type="submission" date="2023-03" db="EMBL/GenBank/DDBJ databases">
        <title>High recombination rates correlate with genetic variation in Cardiocondyla obscurior ants.</title>
        <authorList>
            <person name="Errbii M."/>
        </authorList>
    </citation>
    <scope>NUCLEOTIDE SEQUENCE [LARGE SCALE GENOMIC DNA]</scope>
    <source>
        <strain evidence="8">Alpha-2009</strain>
        <tissue evidence="8">Whole body</tissue>
    </source>
</reference>
<protein>
    <recommendedName>
        <fullName evidence="7">MARVEL domain-containing protein</fullName>
    </recommendedName>
</protein>
<dbReference type="Proteomes" id="UP001430953">
    <property type="component" value="Unassembled WGS sequence"/>
</dbReference>
<name>A0AAW2EY77_9HYME</name>
<gene>
    <name evidence="8" type="ORF">PUN28_015006</name>
</gene>
<evidence type="ECO:0000256" key="2">
    <source>
        <dbReference type="ARBA" id="ARBA00022692"/>
    </source>
</evidence>
<dbReference type="AlphaFoldDB" id="A0AAW2EY77"/>
<dbReference type="EMBL" id="JADYXP020000016">
    <property type="protein sequence ID" value="KAL0108107.1"/>
    <property type="molecule type" value="Genomic_DNA"/>
</dbReference>
<evidence type="ECO:0000256" key="4">
    <source>
        <dbReference type="ARBA" id="ARBA00023136"/>
    </source>
</evidence>
<evidence type="ECO:0000313" key="9">
    <source>
        <dbReference type="Proteomes" id="UP001430953"/>
    </source>
</evidence>
<keyword evidence="2 5" id="KW-0812">Transmembrane</keyword>
<keyword evidence="4 5" id="KW-0472">Membrane</keyword>
<keyword evidence="3 6" id="KW-1133">Transmembrane helix</keyword>
<feature type="transmembrane region" description="Helical" evidence="6">
    <location>
        <begin position="119"/>
        <end position="143"/>
    </location>
</feature>
<dbReference type="GO" id="GO:0016020">
    <property type="term" value="C:membrane"/>
    <property type="evidence" value="ECO:0007669"/>
    <property type="project" value="UniProtKB-SubCell"/>
</dbReference>
<feature type="transmembrane region" description="Helical" evidence="6">
    <location>
        <begin position="20"/>
        <end position="38"/>
    </location>
</feature>
<feature type="transmembrane region" description="Helical" evidence="6">
    <location>
        <begin position="58"/>
        <end position="80"/>
    </location>
</feature>
<evidence type="ECO:0000259" key="7">
    <source>
        <dbReference type="PROSITE" id="PS51225"/>
    </source>
</evidence>
<dbReference type="PROSITE" id="PS51225">
    <property type="entry name" value="MARVEL"/>
    <property type="match status" value="1"/>
</dbReference>
<dbReference type="Pfam" id="PF01284">
    <property type="entry name" value="MARVEL"/>
    <property type="match status" value="1"/>
</dbReference>
<evidence type="ECO:0000256" key="6">
    <source>
        <dbReference type="SAM" id="Phobius"/>
    </source>
</evidence>
<sequence length="148" mass="16545">MLNIIINTDYLKSWNGIFKLLQVVLGAICIGIIVNNYNPTLDSLREKETYFLIATSSYFIGTSIILICCLISPLTAAILPKTILERLYNIFATIMILSASLSLILDISLTNTKLNNHDFLLAASICGLINSILYIFSICISFMTKWIK</sequence>
<accession>A0AAW2EY77</accession>
<evidence type="ECO:0000256" key="5">
    <source>
        <dbReference type="PROSITE-ProRule" id="PRU00581"/>
    </source>
</evidence>
<evidence type="ECO:0000256" key="3">
    <source>
        <dbReference type="ARBA" id="ARBA00022989"/>
    </source>
</evidence>
<comment type="caution">
    <text evidence="8">The sequence shown here is derived from an EMBL/GenBank/DDBJ whole genome shotgun (WGS) entry which is preliminary data.</text>
</comment>
<feature type="domain" description="MARVEL" evidence="7">
    <location>
        <begin position="10"/>
        <end position="146"/>
    </location>
</feature>
<evidence type="ECO:0000313" key="8">
    <source>
        <dbReference type="EMBL" id="KAL0108107.1"/>
    </source>
</evidence>
<organism evidence="8 9">
    <name type="scientific">Cardiocondyla obscurior</name>
    <dbReference type="NCBI Taxonomy" id="286306"/>
    <lineage>
        <taxon>Eukaryota</taxon>
        <taxon>Metazoa</taxon>
        <taxon>Ecdysozoa</taxon>
        <taxon>Arthropoda</taxon>
        <taxon>Hexapoda</taxon>
        <taxon>Insecta</taxon>
        <taxon>Pterygota</taxon>
        <taxon>Neoptera</taxon>
        <taxon>Endopterygota</taxon>
        <taxon>Hymenoptera</taxon>
        <taxon>Apocrita</taxon>
        <taxon>Aculeata</taxon>
        <taxon>Formicoidea</taxon>
        <taxon>Formicidae</taxon>
        <taxon>Myrmicinae</taxon>
        <taxon>Cardiocondyla</taxon>
    </lineage>
</organism>
<evidence type="ECO:0000256" key="1">
    <source>
        <dbReference type="ARBA" id="ARBA00004141"/>
    </source>
</evidence>
<keyword evidence="9" id="KW-1185">Reference proteome</keyword>
<dbReference type="InterPro" id="IPR008253">
    <property type="entry name" value="Marvel"/>
</dbReference>
<comment type="subcellular location">
    <subcellularLocation>
        <location evidence="1">Membrane</location>
        <topology evidence="1">Multi-pass membrane protein</topology>
    </subcellularLocation>
</comment>